<dbReference type="EMBL" id="CAJNDS010000079">
    <property type="protein sequence ID" value="CAE6946878.1"/>
    <property type="molecule type" value="Genomic_DNA"/>
</dbReference>
<gene>
    <name evidence="1" type="ORF">SNAT2548_LOCUS1430</name>
</gene>
<evidence type="ECO:0000313" key="2">
    <source>
        <dbReference type="Proteomes" id="UP000604046"/>
    </source>
</evidence>
<reference evidence="1" key="1">
    <citation type="submission" date="2021-02" db="EMBL/GenBank/DDBJ databases">
        <authorList>
            <person name="Dougan E. K."/>
            <person name="Rhodes N."/>
            <person name="Thang M."/>
            <person name="Chan C."/>
        </authorList>
    </citation>
    <scope>NUCLEOTIDE SEQUENCE</scope>
</reference>
<accession>A0A812H8C3</accession>
<sequence>MLVSLDAMGRLFVAPHSESGQHALIYVSIGSAERQLFASYDERLASACSREEYDELMLESTITKSLQEITASKTKQWRAPVKLVDDNDRIGSEDCGIDQLGVAYKVETKRGTVYKWPPLGLNLIITIPGEKEQFRRLWTQGDTAQAPQQILMAEAVPASVVESDQPGVVVVPCNVVNEVNEADEVPEA</sequence>
<organism evidence="1 2">
    <name type="scientific">Symbiodinium natans</name>
    <dbReference type="NCBI Taxonomy" id="878477"/>
    <lineage>
        <taxon>Eukaryota</taxon>
        <taxon>Sar</taxon>
        <taxon>Alveolata</taxon>
        <taxon>Dinophyceae</taxon>
        <taxon>Suessiales</taxon>
        <taxon>Symbiodiniaceae</taxon>
        <taxon>Symbiodinium</taxon>
    </lineage>
</organism>
<evidence type="ECO:0000313" key="1">
    <source>
        <dbReference type="EMBL" id="CAE6946878.1"/>
    </source>
</evidence>
<dbReference type="Proteomes" id="UP000604046">
    <property type="component" value="Unassembled WGS sequence"/>
</dbReference>
<protein>
    <submittedName>
        <fullName evidence="1">Uncharacterized protein</fullName>
    </submittedName>
</protein>
<dbReference type="AlphaFoldDB" id="A0A812H8C3"/>
<keyword evidence="2" id="KW-1185">Reference proteome</keyword>
<proteinExistence type="predicted"/>
<comment type="caution">
    <text evidence="1">The sequence shown here is derived from an EMBL/GenBank/DDBJ whole genome shotgun (WGS) entry which is preliminary data.</text>
</comment>
<name>A0A812H8C3_9DINO</name>